<protein>
    <recommendedName>
        <fullName evidence="3">PRC-barrel domain-containing protein</fullName>
    </recommendedName>
</protein>
<evidence type="ECO:0000256" key="1">
    <source>
        <dbReference type="SAM" id="MobiDB-lite"/>
    </source>
</evidence>
<sequence>MIQRKSLNKTLLAAFIASGFVINSNAMAEPQGLYSADELSDADVFSKSNPDKKIGEVEDILLDDAMHVRALVVETGGLLDMSGKEYVIDAGKFTLETRNGDNLEELEYIVHVDMTKEEIEQQPEYTNDWWVQTKGAVLEAWESTKKGAASAWESTKRATSNTLDNVGDTLDNTGDEIEQTTDQAKDKMDVDQ</sequence>
<evidence type="ECO:0000256" key="2">
    <source>
        <dbReference type="SAM" id="SignalP"/>
    </source>
</evidence>
<name>A4BUY1_9GAMM</name>
<evidence type="ECO:0000313" key="5">
    <source>
        <dbReference type="Proteomes" id="UP000003374"/>
    </source>
</evidence>
<feature type="compositionally biased region" description="Basic and acidic residues" evidence="1">
    <location>
        <begin position="183"/>
        <end position="192"/>
    </location>
</feature>
<keyword evidence="5" id="KW-1185">Reference proteome</keyword>
<feature type="domain" description="PRC-barrel" evidence="3">
    <location>
        <begin position="34"/>
        <end position="91"/>
    </location>
</feature>
<comment type="caution">
    <text evidence="4">The sequence shown here is derived from an EMBL/GenBank/DDBJ whole genome shotgun (WGS) entry which is preliminary data.</text>
</comment>
<dbReference type="Gene3D" id="2.30.30.240">
    <property type="entry name" value="PRC-barrel domain"/>
    <property type="match status" value="1"/>
</dbReference>
<reference evidence="4 5" key="1">
    <citation type="submission" date="2006-02" db="EMBL/GenBank/DDBJ databases">
        <authorList>
            <person name="Waterbury J."/>
            <person name="Ferriera S."/>
            <person name="Johnson J."/>
            <person name="Kravitz S."/>
            <person name="Halpern A."/>
            <person name="Remington K."/>
            <person name="Beeson K."/>
            <person name="Tran B."/>
            <person name="Rogers Y.-H."/>
            <person name="Friedman R."/>
            <person name="Venter J.C."/>
        </authorList>
    </citation>
    <scope>NUCLEOTIDE SEQUENCE [LARGE SCALE GENOMIC DNA]</scope>
    <source>
        <strain evidence="4 5">Nb-231</strain>
    </source>
</reference>
<proteinExistence type="predicted"/>
<evidence type="ECO:0000259" key="3">
    <source>
        <dbReference type="Pfam" id="PF05239"/>
    </source>
</evidence>
<organism evidence="4 5">
    <name type="scientific">Nitrococcus mobilis Nb-231</name>
    <dbReference type="NCBI Taxonomy" id="314278"/>
    <lineage>
        <taxon>Bacteria</taxon>
        <taxon>Pseudomonadati</taxon>
        <taxon>Pseudomonadota</taxon>
        <taxon>Gammaproteobacteria</taxon>
        <taxon>Chromatiales</taxon>
        <taxon>Ectothiorhodospiraceae</taxon>
        <taxon>Nitrococcus</taxon>
    </lineage>
</organism>
<dbReference type="HOGENOM" id="CLU_134961_0_0_6"/>
<feature type="signal peptide" evidence="2">
    <location>
        <begin position="1"/>
        <end position="28"/>
    </location>
</feature>
<accession>A4BUY1</accession>
<dbReference type="Pfam" id="PF05239">
    <property type="entry name" value="PRC"/>
    <property type="match status" value="1"/>
</dbReference>
<dbReference type="eggNOG" id="ENOG5032UQ9">
    <property type="taxonomic scope" value="Bacteria"/>
</dbReference>
<dbReference type="RefSeq" id="WP_005000865.1">
    <property type="nucleotide sequence ID" value="NZ_CH672427.1"/>
</dbReference>
<feature type="chain" id="PRO_5002666741" description="PRC-barrel domain-containing protein" evidence="2">
    <location>
        <begin position="29"/>
        <end position="192"/>
    </location>
</feature>
<dbReference type="InterPro" id="IPR027275">
    <property type="entry name" value="PRC-brl_dom"/>
</dbReference>
<dbReference type="SUPFAM" id="SSF50346">
    <property type="entry name" value="PRC-barrel domain"/>
    <property type="match status" value="1"/>
</dbReference>
<dbReference type="InterPro" id="IPR011033">
    <property type="entry name" value="PRC_barrel-like_sf"/>
</dbReference>
<dbReference type="Proteomes" id="UP000003374">
    <property type="component" value="Unassembled WGS sequence"/>
</dbReference>
<dbReference type="OrthoDB" id="6366681at2"/>
<keyword evidence="2" id="KW-0732">Signal</keyword>
<feature type="region of interest" description="Disordered" evidence="1">
    <location>
        <begin position="151"/>
        <end position="192"/>
    </location>
</feature>
<dbReference type="EMBL" id="AAOF01000021">
    <property type="protein sequence ID" value="EAR20495.1"/>
    <property type="molecule type" value="Genomic_DNA"/>
</dbReference>
<dbReference type="STRING" id="314278.NB231_07075"/>
<dbReference type="AlphaFoldDB" id="A4BUY1"/>
<evidence type="ECO:0000313" key="4">
    <source>
        <dbReference type="EMBL" id="EAR20495.1"/>
    </source>
</evidence>
<gene>
    <name evidence="4" type="ORF">NB231_07075</name>
</gene>